<sequence>MSGRPGMPVRRLPLKGTFRLGRFGDIWHKPALSAVIALAVPDLTLLALGRLDLAAYTSPGPGDISRARGLLTAALVELREAAEVAAGEWWQRALPEERIAGAEQRGHRTLARLAGPVRDRVCCGSTDG</sequence>
<organism evidence="1 2">
    <name type="scientific">Streptosporangium album</name>
    <dbReference type="NCBI Taxonomy" id="47479"/>
    <lineage>
        <taxon>Bacteria</taxon>
        <taxon>Bacillati</taxon>
        <taxon>Actinomycetota</taxon>
        <taxon>Actinomycetes</taxon>
        <taxon>Streptosporangiales</taxon>
        <taxon>Streptosporangiaceae</taxon>
        <taxon>Streptosporangium</taxon>
    </lineage>
</organism>
<gene>
    <name evidence="1" type="ORF">FHR32_005229</name>
</gene>
<proteinExistence type="predicted"/>
<dbReference type="AlphaFoldDB" id="A0A7W7RZL5"/>
<dbReference type="Proteomes" id="UP000534286">
    <property type="component" value="Unassembled WGS sequence"/>
</dbReference>
<reference evidence="1 2" key="1">
    <citation type="submission" date="2020-08" db="EMBL/GenBank/DDBJ databases">
        <title>Sequencing the genomes of 1000 actinobacteria strains.</title>
        <authorList>
            <person name="Klenk H.-P."/>
        </authorList>
    </citation>
    <scope>NUCLEOTIDE SEQUENCE [LARGE SCALE GENOMIC DNA]</scope>
    <source>
        <strain evidence="1 2">DSM 43023</strain>
    </source>
</reference>
<name>A0A7W7RZL5_9ACTN</name>
<evidence type="ECO:0000313" key="1">
    <source>
        <dbReference type="EMBL" id="MBB4940852.1"/>
    </source>
</evidence>
<accession>A0A7W7RZL5</accession>
<comment type="caution">
    <text evidence="1">The sequence shown here is derived from an EMBL/GenBank/DDBJ whole genome shotgun (WGS) entry which is preliminary data.</text>
</comment>
<keyword evidence="2" id="KW-1185">Reference proteome</keyword>
<dbReference type="EMBL" id="JACHJU010000002">
    <property type="protein sequence ID" value="MBB4940852.1"/>
    <property type="molecule type" value="Genomic_DNA"/>
</dbReference>
<evidence type="ECO:0000313" key="2">
    <source>
        <dbReference type="Proteomes" id="UP000534286"/>
    </source>
</evidence>
<protein>
    <submittedName>
        <fullName evidence="1">Uncharacterized protein</fullName>
    </submittedName>
</protein>
<dbReference type="RefSeq" id="WP_221466196.1">
    <property type="nucleotide sequence ID" value="NZ_BAABEK010000005.1"/>
</dbReference>